<protein>
    <recommendedName>
        <fullName evidence="10">UDP-N-acetylglucosamine--N-acetylmuramyl-(pentapeptide) pyrophosphoryl-undecaprenol N-acetylglucosamine transferase</fullName>
        <ecNumber evidence="10">2.4.1.227</ecNumber>
    </recommendedName>
    <alternativeName>
        <fullName evidence="10">Undecaprenyl-PP-MurNAc-pentapeptide-UDPGlcNAc GlcNAc transferase</fullName>
    </alternativeName>
</protein>
<evidence type="ECO:0000256" key="6">
    <source>
        <dbReference type="ARBA" id="ARBA00022984"/>
    </source>
</evidence>
<evidence type="ECO:0000256" key="10">
    <source>
        <dbReference type="HAMAP-Rule" id="MF_00033"/>
    </source>
</evidence>
<dbReference type="RefSeq" id="WP_027850255.1">
    <property type="nucleotide sequence ID" value="NZ_BSOR01000011.1"/>
</dbReference>
<keyword evidence="1 10" id="KW-1003">Cell membrane</keyword>
<evidence type="ECO:0000256" key="8">
    <source>
        <dbReference type="ARBA" id="ARBA00023306"/>
    </source>
</evidence>
<accession>A0ABQ5ZSP0</accession>
<dbReference type="CDD" id="cd03785">
    <property type="entry name" value="GT28_MurG"/>
    <property type="match status" value="1"/>
</dbReference>
<comment type="caution">
    <text evidence="13">The sequence shown here is derived from an EMBL/GenBank/DDBJ whole genome shotgun (WGS) entry which is preliminary data.</text>
</comment>
<dbReference type="EC" id="2.4.1.227" evidence="10"/>
<dbReference type="Gene3D" id="3.40.50.2000">
    <property type="entry name" value="Glycogen Phosphorylase B"/>
    <property type="match status" value="2"/>
</dbReference>
<feature type="binding site" evidence="10">
    <location>
        <position position="128"/>
    </location>
    <ligand>
        <name>UDP-N-acetyl-alpha-D-glucosamine</name>
        <dbReference type="ChEBI" id="CHEBI:57705"/>
    </ligand>
</feature>
<keyword evidence="7 10" id="KW-0472">Membrane</keyword>
<keyword evidence="6 10" id="KW-0573">Peptidoglycan synthesis</keyword>
<evidence type="ECO:0000256" key="5">
    <source>
        <dbReference type="ARBA" id="ARBA00022960"/>
    </source>
</evidence>
<evidence type="ECO:0000259" key="11">
    <source>
        <dbReference type="Pfam" id="PF03033"/>
    </source>
</evidence>
<evidence type="ECO:0000256" key="1">
    <source>
        <dbReference type="ARBA" id="ARBA00022475"/>
    </source>
</evidence>
<comment type="similarity">
    <text evidence="10">Belongs to the glycosyltransferase 28 family. MurG subfamily.</text>
</comment>
<keyword evidence="4 10" id="KW-0808">Transferase</keyword>
<organism evidence="13 14">
    <name type="scientific">Marinospirillum insulare</name>
    <dbReference type="NCBI Taxonomy" id="217169"/>
    <lineage>
        <taxon>Bacteria</taxon>
        <taxon>Pseudomonadati</taxon>
        <taxon>Pseudomonadota</taxon>
        <taxon>Gammaproteobacteria</taxon>
        <taxon>Oceanospirillales</taxon>
        <taxon>Oceanospirillaceae</taxon>
        <taxon>Marinospirillum</taxon>
    </lineage>
</organism>
<evidence type="ECO:0000259" key="12">
    <source>
        <dbReference type="Pfam" id="PF04101"/>
    </source>
</evidence>
<feature type="binding site" evidence="10">
    <location>
        <position position="252"/>
    </location>
    <ligand>
        <name>UDP-N-acetyl-alpha-D-glucosamine</name>
        <dbReference type="ChEBI" id="CHEBI:57705"/>
    </ligand>
</feature>
<feature type="binding site" evidence="10">
    <location>
        <begin position="16"/>
        <end position="18"/>
    </location>
    <ligand>
        <name>UDP-N-acetyl-alpha-D-glucosamine</name>
        <dbReference type="ChEBI" id="CHEBI:57705"/>
    </ligand>
</feature>
<dbReference type="InterPro" id="IPR006009">
    <property type="entry name" value="GlcNAc_MurG"/>
</dbReference>
<dbReference type="InterPro" id="IPR007235">
    <property type="entry name" value="Glyco_trans_28_C"/>
</dbReference>
<dbReference type="GO" id="GO:0016740">
    <property type="term" value="F:transferase activity"/>
    <property type="evidence" value="ECO:0007669"/>
    <property type="project" value="UniProtKB-KW"/>
</dbReference>
<dbReference type="Pfam" id="PF04101">
    <property type="entry name" value="Glyco_tran_28_C"/>
    <property type="match status" value="1"/>
</dbReference>
<keyword evidence="8 10" id="KW-0131">Cell cycle</keyword>
<evidence type="ECO:0000313" key="14">
    <source>
        <dbReference type="Proteomes" id="UP001156682"/>
    </source>
</evidence>
<dbReference type="Proteomes" id="UP001156682">
    <property type="component" value="Unassembled WGS sequence"/>
</dbReference>
<dbReference type="PANTHER" id="PTHR21015:SF22">
    <property type="entry name" value="GLYCOSYLTRANSFERASE"/>
    <property type="match status" value="1"/>
</dbReference>
<keyword evidence="14" id="KW-1185">Reference proteome</keyword>
<evidence type="ECO:0000256" key="7">
    <source>
        <dbReference type="ARBA" id="ARBA00023136"/>
    </source>
</evidence>
<feature type="domain" description="Glycosyl transferase family 28 C-terminal" evidence="12">
    <location>
        <begin position="189"/>
        <end position="352"/>
    </location>
</feature>
<comment type="function">
    <text evidence="10">Cell wall formation. Catalyzes the transfer of a GlcNAc subunit on undecaprenyl-pyrophosphoryl-MurNAc-pentapeptide (lipid intermediate I) to form undecaprenyl-pyrophosphoryl-MurNAc-(pentapeptide)GlcNAc (lipid intermediate II).</text>
</comment>
<evidence type="ECO:0000256" key="9">
    <source>
        <dbReference type="ARBA" id="ARBA00023316"/>
    </source>
</evidence>
<evidence type="ECO:0000256" key="3">
    <source>
        <dbReference type="ARBA" id="ARBA00022676"/>
    </source>
</evidence>
<dbReference type="NCBIfam" id="TIGR01133">
    <property type="entry name" value="murG"/>
    <property type="match status" value="1"/>
</dbReference>
<proteinExistence type="inferred from homology"/>
<dbReference type="Pfam" id="PF03033">
    <property type="entry name" value="Glyco_transf_28"/>
    <property type="match status" value="1"/>
</dbReference>
<reference evidence="14" key="1">
    <citation type="journal article" date="2019" name="Int. J. Syst. Evol. Microbiol.">
        <title>The Global Catalogue of Microorganisms (GCM) 10K type strain sequencing project: providing services to taxonomists for standard genome sequencing and annotation.</title>
        <authorList>
            <consortium name="The Broad Institute Genomics Platform"/>
            <consortium name="The Broad Institute Genome Sequencing Center for Infectious Disease"/>
            <person name="Wu L."/>
            <person name="Ma J."/>
        </authorList>
    </citation>
    <scope>NUCLEOTIDE SEQUENCE [LARGE SCALE GENOMIC DNA]</scope>
    <source>
        <strain evidence="14">NBRC 100033</strain>
    </source>
</reference>
<evidence type="ECO:0000313" key="13">
    <source>
        <dbReference type="EMBL" id="GLR63144.1"/>
    </source>
</evidence>
<comment type="pathway">
    <text evidence="10">Cell wall biogenesis; peptidoglycan biosynthesis.</text>
</comment>
<feature type="binding site" evidence="10">
    <location>
        <position position="297"/>
    </location>
    <ligand>
        <name>UDP-N-acetyl-alpha-D-glucosamine</name>
        <dbReference type="ChEBI" id="CHEBI:57705"/>
    </ligand>
</feature>
<evidence type="ECO:0000256" key="4">
    <source>
        <dbReference type="ARBA" id="ARBA00022679"/>
    </source>
</evidence>
<dbReference type="EMBL" id="BSOR01000011">
    <property type="protein sequence ID" value="GLR63144.1"/>
    <property type="molecule type" value="Genomic_DNA"/>
</dbReference>
<keyword evidence="5 10" id="KW-0133">Cell shape</keyword>
<comment type="caution">
    <text evidence="10">Lacks conserved residue(s) required for the propagation of feature annotation.</text>
</comment>
<keyword evidence="3 10" id="KW-0328">Glycosyltransferase</keyword>
<keyword evidence="9 10" id="KW-0961">Cell wall biogenesis/degradation</keyword>
<name>A0ABQ5ZSP0_9GAMM</name>
<keyword evidence="2 10" id="KW-0132">Cell division</keyword>
<gene>
    <name evidence="10 13" type="primary">murG</name>
    <name evidence="13" type="ORF">GCM10007878_05790</name>
</gene>
<feature type="binding site" evidence="10">
    <location>
        <position position="167"/>
    </location>
    <ligand>
        <name>UDP-N-acetyl-alpha-D-glucosamine</name>
        <dbReference type="ChEBI" id="CHEBI:57705"/>
    </ligand>
</feature>
<dbReference type="SUPFAM" id="SSF53756">
    <property type="entry name" value="UDP-Glycosyltransferase/glycogen phosphorylase"/>
    <property type="match status" value="1"/>
</dbReference>
<feature type="binding site" evidence="10">
    <location>
        <position position="195"/>
    </location>
    <ligand>
        <name>UDP-N-acetyl-alpha-D-glucosamine</name>
        <dbReference type="ChEBI" id="CHEBI:57705"/>
    </ligand>
</feature>
<comment type="subcellular location">
    <subcellularLocation>
        <location evidence="10">Cell membrane</location>
        <topology evidence="10">Peripheral membrane protein</topology>
        <orientation evidence="10">Cytoplasmic side</orientation>
    </subcellularLocation>
</comment>
<evidence type="ECO:0000256" key="2">
    <source>
        <dbReference type="ARBA" id="ARBA00022618"/>
    </source>
</evidence>
<feature type="domain" description="Glycosyltransferase family 28 N-terminal" evidence="11">
    <location>
        <begin position="10"/>
        <end position="146"/>
    </location>
</feature>
<comment type="catalytic activity">
    <reaction evidence="10">
        <text>di-trans,octa-cis-undecaprenyl diphospho-N-acetyl-alpha-D-muramoyl-L-alanyl-D-glutamyl-meso-2,6-diaminopimeloyl-D-alanyl-D-alanine + UDP-N-acetyl-alpha-D-glucosamine = di-trans,octa-cis-undecaprenyl diphospho-[N-acetyl-alpha-D-glucosaminyl-(1-&gt;4)]-N-acetyl-alpha-D-muramoyl-L-alanyl-D-glutamyl-meso-2,6-diaminopimeloyl-D-alanyl-D-alanine + UDP + H(+)</text>
        <dbReference type="Rhea" id="RHEA:31227"/>
        <dbReference type="ChEBI" id="CHEBI:15378"/>
        <dbReference type="ChEBI" id="CHEBI:57705"/>
        <dbReference type="ChEBI" id="CHEBI:58223"/>
        <dbReference type="ChEBI" id="CHEBI:61387"/>
        <dbReference type="ChEBI" id="CHEBI:61388"/>
        <dbReference type="EC" id="2.4.1.227"/>
    </reaction>
</comment>
<dbReference type="PANTHER" id="PTHR21015">
    <property type="entry name" value="UDP-N-ACETYLGLUCOSAMINE--N-ACETYLMURAMYL-(PENTAPEPTIDE) PYROPHOSPHORYL-UNDECAPRENOL N-ACETYLGLUCOSAMINE TRANSFERASE 1"/>
    <property type="match status" value="1"/>
</dbReference>
<sequence length="365" mass="39346">MSDTKSQPTLLMAGGTGGHIFPALAVASLLQEQGEQVAWLGSSYSMESQRVPEAGIPFYQLSITGLRGKGWATLLLAPFKLMLSLWQAIKILRQIKPSRVIGFGGFASGPGGLAAWLLGIPLYVHEQNALPGMTNKSLAWLARGIFTAFPQAFAGNKKVTCVGNPVRASLLNLPPPTERYADRQGPTRILVVGGSLGAQILNTSLPAALSRLAKDKLPLVRHQTGKKQLDSTLALYQQNPEVAERVQVSSFIEDMAEALAWADVVICRAGALTISELAAVGVASVLVPFPFAVDDHQTHNAYFLSDKEAALLFPQPEFTTNALVDLLHLHLANREYLAGMAERAFKLASRNAGQEMLNKILKDTQ</sequence>
<dbReference type="HAMAP" id="MF_00033">
    <property type="entry name" value="MurG"/>
    <property type="match status" value="1"/>
</dbReference>
<dbReference type="InterPro" id="IPR004276">
    <property type="entry name" value="GlycoTrans_28_N"/>
</dbReference>